<evidence type="ECO:0000313" key="1">
    <source>
        <dbReference type="EMBL" id="QGF21263.1"/>
    </source>
</evidence>
<name>A0ABX6D3Q9_9CAUD</name>
<dbReference type="Proteomes" id="UP000397058">
    <property type="component" value="Segment"/>
</dbReference>
<dbReference type="EMBL" id="MN545971">
    <property type="protein sequence ID" value="QGF21263.1"/>
    <property type="molecule type" value="Genomic_DNA"/>
</dbReference>
<organism evidence="1 2">
    <name type="scientific">Citrobacter phage HCF1</name>
    <dbReference type="NCBI Taxonomy" id="2849700"/>
    <lineage>
        <taxon>Viruses</taxon>
        <taxon>Duplodnaviria</taxon>
        <taxon>Heunggongvirae</taxon>
        <taxon>Uroviricota</taxon>
        <taxon>Caudoviricetes</taxon>
        <taxon>Drexlerviridae</taxon>
        <taxon>Hicfunavirus</taxon>
        <taxon>Hicfunavirus HCF1</taxon>
    </lineage>
</organism>
<protein>
    <submittedName>
        <fullName evidence="1">Uncharacterized protein</fullName>
    </submittedName>
</protein>
<accession>A0ABX6D3Q9</accession>
<sequence>MARCGYPRLPRNQDKDDQMRLGESLLLPEKDYEAHRPQTMLKNAFRCMFSNISTMKHGDVVYLVKDKHATLLIGQSFHKSLEFDAVTLEAKSIIDGHLLARVERIK</sequence>
<evidence type="ECO:0000313" key="2">
    <source>
        <dbReference type="Proteomes" id="UP000397058"/>
    </source>
</evidence>
<gene>
    <name evidence="1" type="ORF">HCF1_64</name>
</gene>
<proteinExistence type="predicted"/>
<reference evidence="1 2" key="1">
    <citation type="submission" date="2019-10" db="EMBL/GenBank/DDBJ databases">
        <authorList>
            <person name="Kumar P."/>
            <person name="Meghvansi M.K."/>
            <person name="Kamboj D.V."/>
        </authorList>
    </citation>
    <scope>NUCLEOTIDE SEQUENCE [LARGE SCALE GENOMIC DNA]</scope>
</reference>
<keyword evidence="2" id="KW-1185">Reference proteome</keyword>